<feature type="region of interest" description="Disordered" evidence="14">
    <location>
        <begin position="1"/>
        <end position="72"/>
    </location>
</feature>
<evidence type="ECO:0000256" key="14">
    <source>
        <dbReference type="SAM" id="MobiDB-lite"/>
    </source>
</evidence>
<dbReference type="Gene3D" id="3.10.20.30">
    <property type="match status" value="1"/>
</dbReference>
<dbReference type="SUPFAM" id="SSF54292">
    <property type="entry name" value="2Fe-2S ferredoxin-like"/>
    <property type="match status" value="1"/>
</dbReference>
<dbReference type="NCBIfam" id="TIGR00384">
    <property type="entry name" value="dhsB"/>
    <property type="match status" value="1"/>
</dbReference>
<dbReference type="InterPro" id="IPR012675">
    <property type="entry name" value="Beta-grasp_dom_sf"/>
</dbReference>
<comment type="cofactor">
    <cofactor evidence="13">
        <name>[2Fe-2S] cluster</name>
        <dbReference type="ChEBI" id="CHEBI:190135"/>
    </cofactor>
</comment>
<comment type="similarity">
    <text evidence="3">Belongs to the succinate dehydrogenase/fumarate reductase iron-sulfur protein family.</text>
</comment>
<evidence type="ECO:0000256" key="12">
    <source>
        <dbReference type="ARBA" id="ARBA00023291"/>
    </source>
</evidence>
<keyword evidence="12" id="KW-0003">3Fe-4S</keyword>
<evidence type="ECO:0000256" key="10">
    <source>
        <dbReference type="ARBA" id="ARBA00023004"/>
    </source>
</evidence>
<dbReference type="InterPro" id="IPR017900">
    <property type="entry name" value="4Fe4S_Fe_S_CS"/>
</dbReference>
<keyword evidence="11" id="KW-0411">Iron-sulfur</keyword>
<evidence type="ECO:0000259" key="15">
    <source>
        <dbReference type="PROSITE" id="PS51379"/>
    </source>
</evidence>
<keyword evidence="6" id="KW-0816">Tricarboxylic acid cycle</keyword>
<accession>A0ABU8ZMM8</accession>
<keyword evidence="8" id="KW-0479">Metal-binding</keyword>
<dbReference type="EC" id="1.3.5.1" evidence="4"/>
<dbReference type="Gene3D" id="1.10.1060.10">
    <property type="entry name" value="Alpha-helical ferredoxin"/>
    <property type="match status" value="1"/>
</dbReference>
<dbReference type="SUPFAM" id="SSF46548">
    <property type="entry name" value="alpha-helical ferredoxin"/>
    <property type="match status" value="1"/>
</dbReference>
<dbReference type="Pfam" id="PF13085">
    <property type="entry name" value="Fer2_3"/>
    <property type="match status" value="1"/>
</dbReference>
<comment type="caution">
    <text evidence="16">The sequence shown here is derived from an EMBL/GenBank/DDBJ whole genome shotgun (WGS) entry which is preliminary data.</text>
</comment>
<keyword evidence="17" id="KW-1185">Reference proteome</keyword>
<dbReference type="InterPro" id="IPR017896">
    <property type="entry name" value="4Fe4S_Fe-S-bd"/>
</dbReference>
<evidence type="ECO:0000256" key="2">
    <source>
        <dbReference type="ARBA" id="ARBA00001966"/>
    </source>
</evidence>
<proteinExistence type="inferred from homology"/>
<feature type="region of interest" description="Disordered" evidence="14">
    <location>
        <begin position="167"/>
        <end position="190"/>
    </location>
</feature>
<evidence type="ECO:0000256" key="6">
    <source>
        <dbReference type="ARBA" id="ARBA00022532"/>
    </source>
</evidence>
<evidence type="ECO:0000313" key="16">
    <source>
        <dbReference type="EMBL" id="MEK0306495.1"/>
    </source>
</evidence>
<evidence type="ECO:0000256" key="5">
    <source>
        <dbReference type="ARBA" id="ARBA00022485"/>
    </source>
</evidence>
<evidence type="ECO:0000256" key="13">
    <source>
        <dbReference type="ARBA" id="ARBA00034078"/>
    </source>
</evidence>
<feature type="domain" description="4Fe-4S ferredoxin-type" evidence="15">
    <location>
        <begin position="280"/>
        <end position="303"/>
    </location>
</feature>
<dbReference type="PANTHER" id="PTHR11921:SF29">
    <property type="entry name" value="SUCCINATE DEHYDROGENASE [UBIQUINONE] IRON-SULFUR SUBUNIT, MITOCHONDRIAL"/>
    <property type="match status" value="1"/>
</dbReference>
<protein>
    <recommendedName>
        <fullName evidence="4">succinate dehydrogenase</fullName>
        <ecNumber evidence="4">1.3.5.1</ecNumber>
    </recommendedName>
</protein>
<name>A0ABU8ZMM8_9BIFI</name>
<feature type="region of interest" description="Disordered" evidence="14">
    <location>
        <begin position="232"/>
        <end position="267"/>
    </location>
</feature>
<dbReference type="PROSITE" id="PS00198">
    <property type="entry name" value="4FE4S_FER_1"/>
    <property type="match status" value="1"/>
</dbReference>
<dbReference type="RefSeq" id="WP_340469022.1">
    <property type="nucleotide sequence ID" value="NZ_JBANBB010000001.1"/>
</dbReference>
<evidence type="ECO:0000256" key="4">
    <source>
        <dbReference type="ARBA" id="ARBA00012792"/>
    </source>
</evidence>
<keyword evidence="5" id="KW-0004">4Fe-4S</keyword>
<dbReference type="InterPro" id="IPR004489">
    <property type="entry name" value="Succ_DH/fum_Rdtase_Fe-S"/>
</dbReference>
<feature type="compositionally biased region" description="Basic and acidic residues" evidence="14">
    <location>
        <begin position="167"/>
        <end position="176"/>
    </location>
</feature>
<dbReference type="Proteomes" id="UP001373159">
    <property type="component" value="Unassembled WGS sequence"/>
</dbReference>
<comment type="cofactor">
    <cofactor evidence="2">
        <name>[4Fe-4S] cluster</name>
        <dbReference type="ChEBI" id="CHEBI:49883"/>
    </cofactor>
</comment>
<organism evidence="16 17">
    <name type="scientific">Bifidobacterium favimelis</name>
    <dbReference type="NCBI Taxonomy" id="3122979"/>
    <lineage>
        <taxon>Bacteria</taxon>
        <taxon>Bacillati</taxon>
        <taxon>Actinomycetota</taxon>
        <taxon>Actinomycetes</taxon>
        <taxon>Bifidobacteriales</taxon>
        <taxon>Bifidobacteriaceae</taxon>
        <taxon>Bifidobacterium</taxon>
    </lineage>
</organism>
<reference evidence="16 17" key="1">
    <citation type="submission" date="2024-02" db="EMBL/GenBank/DDBJ databases">
        <title>Bifidobacterium honeyensis sp. nov., isolated from the comb honey.</title>
        <authorList>
            <person name="Liu W."/>
            <person name="Li Y."/>
        </authorList>
    </citation>
    <scope>NUCLEOTIDE SEQUENCE [LARGE SCALE GENOMIC DNA]</scope>
    <source>
        <strain evidence="16 17">IMAU50988</strain>
    </source>
</reference>
<keyword evidence="9" id="KW-0560">Oxidoreductase</keyword>
<evidence type="ECO:0000256" key="8">
    <source>
        <dbReference type="ARBA" id="ARBA00022723"/>
    </source>
</evidence>
<gene>
    <name evidence="16" type="ORF">V8P97_03290</name>
</gene>
<dbReference type="InterPro" id="IPR025192">
    <property type="entry name" value="Succ_DH/fum_Rdtase_N"/>
</dbReference>
<dbReference type="PANTHER" id="PTHR11921">
    <property type="entry name" value="SUCCINATE DEHYDROGENASE IRON-SULFUR PROTEIN"/>
    <property type="match status" value="1"/>
</dbReference>
<evidence type="ECO:0000256" key="9">
    <source>
        <dbReference type="ARBA" id="ARBA00023002"/>
    </source>
</evidence>
<dbReference type="InterPro" id="IPR050573">
    <property type="entry name" value="SDH/FRD_Iron-Sulfur"/>
</dbReference>
<dbReference type="Pfam" id="PF13183">
    <property type="entry name" value="Fer4_8"/>
    <property type="match status" value="1"/>
</dbReference>
<evidence type="ECO:0000256" key="11">
    <source>
        <dbReference type="ARBA" id="ARBA00023014"/>
    </source>
</evidence>
<evidence type="ECO:0000256" key="7">
    <source>
        <dbReference type="ARBA" id="ARBA00022714"/>
    </source>
</evidence>
<evidence type="ECO:0000256" key="3">
    <source>
        <dbReference type="ARBA" id="ARBA00009433"/>
    </source>
</evidence>
<feature type="compositionally biased region" description="Polar residues" evidence="14">
    <location>
        <begin position="179"/>
        <end position="189"/>
    </location>
</feature>
<sequence length="374" mass="40425">MRQSMGVDGRDTSPAANPNTTTRNGEILVGADEERPDPTRITIRITRFAPKPDRPARQRRNPFSTPSPAMARRRVRGRRWIQDYVLKTDPGRTLLDCLLDIKRSQDPTLAFRYSCGHGMCGSDGVLVNGEATLLCTATVAASVRHETGGPEATASSGFRRTGQARIPEETGGDHLADSAQGQKNPTKETAVTGRHALIEIAPLPGFTVLKDLIVDTDTMYRQIRQYTPYLNHAGQDGRKVSGGGDADPSGQVESSPDGPLNETGPEADIEGEYLQTPDQLRAYETLSNCITCGLCEASCPIYAGGEAFAGPAAMIAAARFINDSRDGSRQERLDAIDQADGILACQSVRACTRPCPRGIDVGEEMWRLVEAVNR</sequence>
<feature type="compositionally biased region" description="Polar residues" evidence="14">
    <location>
        <begin position="14"/>
        <end position="24"/>
    </location>
</feature>
<evidence type="ECO:0000313" key="17">
    <source>
        <dbReference type="Proteomes" id="UP001373159"/>
    </source>
</evidence>
<keyword evidence="7" id="KW-0001">2Fe-2S</keyword>
<comment type="cofactor">
    <cofactor evidence="1">
        <name>[3Fe-4S] cluster</name>
        <dbReference type="ChEBI" id="CHEBI:21137"/>
    </cofactor>
</comment>
<dbReference type="PROSITE" id="PS51379">
    <property type="entry name" value="4FE4S_FER_2"/>
    <property type="match status" value="1"/>
</dbReference>
<dbReference type="EMBL" id="JBANBB010000001">
    <property type="protein sequence ID" value="MEK0306495.1"/>
    <property type="molecule type" value="Genomic_DNA"/>
</dbReference>
<evidence type="ECO:0000256" key="1">
    <source>
        <dbReference type="ARBA" id="ARBA00001927"/>
    </source>
</evidence>
<dbReference type="InterPro" id="IPR009051">
    <property type="entry name" value="Helical_ferredxn"/>
</dbReference>
<keyword evidence="10" id="KW-0408">Iron</keyword>
<dbReference type="InterPro" id="IPR036010">
    <property type="entry name" value="2Fe-2S_ferredoxin-like_sf"/>
</dbReference>